<dbReference type="EMBL" id="JAZAVJ010000018">
    <property type="protein sequence ID" value="KAK7422066.1"/>
    <property type="molecule type" value="Genomic_DNA"/>
</dbReference>
<protein>
    <recommendedName>
        <fullName evidence="1">Heterokaryon incompatibility domain-containing protein</fullName>
    </recommendedName>
</protein>
<dbReference type="Pfam" id="PF26639">
    <property type="entry name" value="Het-6_barrel"/>
    <property type="match status" value="1"/>
</dbReference>
<name>A0ABR1HLR4_9HYPO</name>
<dbReference type="InterPro" id="IPR052895">
    <property type="entry name" value="HetReg/Transcr_Mod"/>
</dbReference>
<proteinExistence type="predicted"/>
<reference evidence="2 3" key="1">
    <citation type="journal article" date="2025" name="Microbiol. Resour. Announc.">
        <title>Draft genome sequences for Neonectria magnoliae and Neonectria punicea, canker pathogens of Liriodendron tulipifera and Acer saccharum in West Virginia.</title>
        <authorList>
            <person name="Petronek H.M."/>
            <person name="Kasson M.T."/>
            <person name="Metheny A.M."/>
            <person name="Stauder C.M."/>
            <person name="Lovett B."/>
            <person name="Lynch S.C."/>
            <person name="Garnas J.R."/>
            <person name="Kasson L.R."/>
            <person name="Stajich J.E."/>
        </authorList>
    </citation>
    <scope>NUCLEOTIDE SEQUENCE [LARGE SCALE GENOMIC DNA]</scope>
    <source>
        <strain evidence="2 3">NRRL 64653</strain>
    </source>
</reference>
<dbReference type="Proteomes" id="UP001498476">
    <property type="component" value="Unassembled WGS sequence"/>
</dbReference>
<sequence length="770" mass="88342">MAPLLYQRLPEDRIRLFNLRPGAWDDVLEAELFEADQSFRYIALSYTWGSPAARKEVVVNGTVKGITINLDLALRTIRSPDVPLTLWVDAICINQDDVDDKSQQVNLMHQIFSWAVEVRAYVGDSLDRSRGNYDSRLRKVAGTTAFQFPEDNDSAWEHIHGALSLLELKGQAHLTPHERCLCLFGLLRALSSQYLHFKLKDMPLFSGKEPDRMEPKLRFLFEWIRAFVVAPWWDRMWITQEVGVARDLQLTYGKVTVPFQLLSNIVKELAPRPFKLSPHGTEHTKVLDLLMTKVKKISELRRLQQYEFIVEIQDLDYFQRSLGSPLLWLLRTFRHRQSSEPRDKIYALSQLLGHLGTSSDNALTTNYATSVASLFCSVATRMIHETGIFWITSADLAAKSRDNLPSWVPNWADGFATPDPNSIAWKIRLCHNVSNLIFTVQKLGSEPQKISPSEYYQTLANAVTSSTWKRLKGASYKHEIEYPHTLNPPHKSFIYSNFIHLDYENTDARRIYYEYHEPPTRHFTKVENCLKVPAKYCNDIRHVSQPIASDLSNLAQIIDDLKAARKKLFPDDWEYDVLGNNLGTLGQALCFGVVLEQNRDVRTLGYWDEHNLAILIHLLTSDDDRLRISYDYNRRYHDKYTWEVMEHCSDCFVSAYRPCQDCADAAAAKPVPLAAVAWRDEKIQDVHRTALQTGPGNCILLTRGGNLALGPPQTQVGDRIYILSGGLCPYVLRRDENRHLDHLAFKLVGDCYLNNICDWDSDRLETIALI</sequence>
<dbReference type="PANTHER" id="PTHR24148">
    <property type="entry name" value="ANKYRIN REPEAT DOMAIN-CONTAINING PROTEIN 39 HOMOLOG-RELATED"/>
    <property type="match status" value="1"/>
</dbReference>
<gene>
    <name evidence="2" type="ORF">QQX98_001808</name>
</gene>
<keyword evidence="3" id="KW-1185">Reference proteome</keyword>
<accession>A0ABR1HLR4</accession>
<evidence type="ECO:0000313" key="2">
    <source>
        <dbReference type="EMBL" id="KAK7422066.1"/>
    </source>
</evidence>
<dbReference type="InterPro" id="IPR010730">
    <property type="entry name" value="HET"/>
</dbReference>
<dbReference type="PANTHER" id="PTHR24148:SF64">
    <property type="entry name" value="HETEROKARYON INCOMPATIBILITY DOMAIN-CONTAINING PROTEIN"/>
    <property type="match status" value="1"/>
</dbReference>
<dbReference type="Pfam" id="PF06985">
    <property type="entry name" value="HET"/>
    <property type="match status" value="1"/>
</dbReference>
<feature type="domain" description="Heterokaryon incompatibility" evidence="1">
    <location>
        <begin position="41"/>
        <end position="241"/>
    </location>
</feature>
<comment type="caution">
    <text evidence="2">The sequence shown here is derived from an EMBL/GenBank/DDBJ whole genome shotgun (WGS) entry which is preliminary data.</text>
</comment>
<organism evidence="2 3">
    <name type="scientific">Neonectria punicea</name>
    <dbReference type="NCBI Taxonomy" id="979145"/>
    <lineage>
        <taxon>Eukaryota</taxon>
        <taxon>Fungi</taxon>
        <taxon>Dikarya</taxon>
        <taxon>Ascomycota</taxon>
        <taxon>Pezizomycotina</taxon>
        <taxon>Sordariomycetes</taxon>
        <taxon>Hypocreomycetidae</taxon>
        <taxon>Hypocreales</taxon>
        <taxon>Nectriaceae</taxon>
        <taxon>Neonectria</taxon>
    </lineage>
</organism>
<evidence type="ECO:0000313" key="3">
    <source>
        <dbReference type="Proteomes" id="UP001498476"/>
    </source>
</evidence>
<evidence type="ECO:0000259" key="1">
    <source>
        <dbReference type="Pfam" id="PF06985"/>
    </source>
</evidence>